<proteinExistence type="predicted"/>
<evidence type="ECO:0000313" key="3">
    <source>
        <dbReference type="Proteomes" id="UP000298663"/>
    </source>
</evidence>
<evidence type="ECO:0000256" key="1">
    <source>
        <dbReference type="SAM" id="Phobius"/>
    </source>
</evidence>
<dbReference type="AlphaFoldDB" id="A0A4U5PIS6"/>
<protein>
    <submittedName>
        <fullName evidence="2">Uncharacterized protein</fullName>
    </submittedName>
</protein>
<reference evidence="2 3" key="1">
    <citation type="journal article" date="2015" name="Genome Biol.">
        <title>Comparative genomics of Steinernema reveals deeply conserved gene regulatory networks.</title>
        <authorList>
            <person name="Dillman A.R."/>
            <person name="Macchietto M."/>
            <person name="Porter C.F."/>
            <person name="Rogers A."/>
            <person name="Williams B."/>
            <person name="Antoshechkin I."/>
            <person name="Lee M.M."/>
            <person name="Goodwin Z."/>
            <person name="Lu X."/>
            <person name="Lewis E.E."/>
            <person name="Goodrich-Blair H."/>
            <person name="Stock S.P."/>
            <person name="Adams B.J."/>
            <person name="Sternberg P.W."/>
            <person name="Mortazavi A."/>
        </authorList>
    </citation>
    <scope>NUCLEOTIDE SEQUENCE [LARGE SCALE GENOMIC DNA]</scope>
    <source>
        <strain evidence="2 3">ALL</strain>
    </source>
</reference>
<keyword evidence="1" id="KW-0472">Membrane</keyword>
<name>A0A4U5PIS6_STECR</name>
<organism evidence="2 3">
    <name type="scientific">Steinernema carpocapsae</name>
    <name type="common">Entomopathogenic nematode</name>
    <dbReference type="NCBI Taxonomy" id="34508"/>
    <lineage>
        <taxon>Eukaryota</taxon>
        <taxon>Metazoa</taxon>
        <taxon>Ecdysozoa</taxon>
        <taxon>Nematoda</taxon>
        <taxon>Chromadorea</taxon>
        <taxon>Rhabditida</taxon>
        <taxon>Tylenchina</taxon>
        <taxon>Panagrolaimomorpha</taxon>
        <taxon>Strongyloidoidea</taxon>
        <taxon>Steinernematidae</taxon>
        <taxon>Steinernema</taxon>
    </lineage>
</organism>
<feature type="transmembrane region" description="Helical" evidence="1">
    <location>
        <begin position="65"/>
        <end position="85"/>
    </location>
</feature>
<evidence type="ECO:0000313" key="2">
    <source>
        <dbReference type="EMBL" id="TKR96607.1"/>
    </source>
</evidence>
<keyword evidence="3" id="KW-1185">Reference proteome</keyword>
<dbReference type="EMBL" id="AZBU02000002">
    <property type="protein sequence ID" value="TKR96607.1"/>
    <property type="molecule type" value="Genomic_DNA"/>
</dbReference>
<dbReference type="Proteomes" id="UP000298663">
    <property type="component" value="Unassembled WGS sequence"/>
</dbReference>
<gene>
    <name evidence="2" type="ORF">L596_010605</name>
</gene>
<reference evidence="2 3" key="2">
    <citation type="journal article" date="2019" name="G3 (Bethesda)">
        <title>Hybrid Assembly of the Genome of the Entomopathogenic Nematode Steinernema carpocapsae Identifies the X-Chromosome.</title>
        <authorList>
            <person name="Serra L."/>
            <person name="Macchietto M."/>
            <person name="Macias-Munoz A."/>
            <person name="McGill C.J."/>
            <person name="Rodriguez I.M."/>
            <person name="Rodriguez B."/>
            <person name="Murad R."/>
            <person name="Mortazavi A."/>
        </authorList>
    </citation>
    <scope>NUCLEOTIDE SEQUENCE [LARGE SCALE GENOMIC DNA]</scope>
    <source>
        <strain evidence="2 3">ALL</strain>
    </source>
</reference>
<keyword evidence="1" id="KW-0812">Transmembrane</keyword>
<sequence length="103" mass="12153">MSSAIFGSYYRKGHGIESVKDIDIWPRPVDSETFHNLENSSKDAILDKLVEVKEWIAYNVTDETWLVFILIAFLVFYFCIGRRFLYTVHQRHNYQPLSTVAKY</sequence>
<comment type="caution">
    <text evidence="2">The sequence shown here is derived from an EMBL/GenBank/DDBJ whole genome shotgun (WGS) entry which is preliminary data.</text>
</comment>
<keyword evidence="1" id="KW-1133">Transmembrane helix</keyword>
<accession>A0A4U5PIS6</accession>